<feature type="compositionally biased region" description="Low complexity" evidence="1">
    <location>
        <begin position="444"/>
        <end position="456"/>
    </location>
</feature>
<feature type="region of interest" description="Disordered" evidence="1">
    <location>
        <begin position="99"/>
        <end position="160"/>
    </location>
</feature>
<evidence type="ECO:0000313" key="3">
    <source>
        <dbReference type="Proteomes" id="UP000232323"/>
    </source>
</evidence>
<dbReference type="AlphaFoldDB" id="A0A250X907"/>
<comment type="caution">
    <text evidence="2">The sequence shown here is derived from an EMBL/GenBank/DDBJ whole genome shotgun (WGS) entry which is preliminary data.</text>
</comment>
<feature type="region of interest" description="Disordered" evidence="1">
    <location>
        <begin position="272"/>
        <end position="357"/>
    </location>
</feature>
<accession>A0A250X907</accession>
<proteinExistence type="predicted"/>
<dbReference type="Proteomes" id="UP000232323">
    <property type="component" value="Unassembled WGS sequence"/>
</dbReference>
<keyword evidence="3" id="KW-1185">Reference proteome</keyword>
<feature type="region of interest" description="Disordered" evidence="1">
    <location>
        <begin position="426"/>
        <end position="456"/>
    </location>
</feature>
<dbReference type="OrthoDB" id="544187at2759"/>
<organism evidence="2 3">
    <name type="scientific">Chlamydomonas eustigma</name>
    <dbReference type="NCBI Taxonomy" id="1157962"/>
    <lineage>
        <taxon>Eukaryota</taxon>
        <taxon>Viridiplantae</taxon>
        <taxon>Chlorophyta</taxon>
        <taxon>core chlorophytes</taxon>
        <taxon>Chlorophyceae</taxon>
        <taxon>CS clade</taxon>
        <taxon>Chlamydomonadales</taxon>
        <taxon>Chlamydomonadaceae</taxon>
        <taxon>Chlamydomonas</taxon>
    </lineage>
</organism>
<evidence type="ECO:0000313" key="2">
    <source>
        <dbReference type="EMBL" id="GAX79546.1"/>
    </source>
</evidence>
<dbReference type="EMBL" id="BEGY01000043">
    <property type="protein sequence ID" value="GAX79546.1"/>
    <property type="molecule type" value="Genomic_DNA"/>
</dbReference>
<feature type="compositionally biased region" description="Polar residues" evidence="1">
    <location>
        <begin position="272"/>
        <end position="289"/>
    </location>
</feature>
<feature type="compositionally biased region" description="Low complexity" evidence="1">
    <location>
        <begin position="338"/>
        <end position="357"/>
    </location>
</feature>
<sequence length="601" mass="63140">MDRTIALTPSTVLDTAGGKDFLLQCLKKSRLDDELLNDVADACEMHDPILTAVRLGCGELTPEIAADMLFLMLDEAKDLLVICKQECLRIGVNFGDGSVYVPEEEGERSQPDAVKKEEKSASHISFANGHHSIDSASKTLAEATSDETCQREVSSNGLESHSQAVIPVKLASNLNPSTSENVASMESVISNGHASTSSSRSAFTPAANKKATLPSLSKPMVSHSSVEVDAFLQPTAAPPVQLIQKKQKRPTTASSPATSSFKALTYTSSQVSTHTVDSISSSALGTTPVSKPRARPSTAQVPKSVVTAPKLQPTPSYARPTASYQHSRKSEGEMGEEVSSSSPSSRRSPVSLPVPCRSPEPEVIKRVPKKTAFAHISASLLRPTKAFLAWTSGNSREDREQKAGLASSQMLRASYLKSGKMLPGSTKLPLTGLKPELSGSRSRLPTTPAHSAASAPTLPMSSAAFLVGDGGDNTPVSSLHINPSPGAIASYGKSVEKQAGRIPSARGVQVPETSQLNVKEVFSAPVSRRGTREVPMPGSDGMLTREVSCKEAASVLLTPPNFSRLPSASAGGATSRSGIPKPPISTSGTPTSTPLISPSFE</sequence>
<feature type="region of interest" description="Disordered" evidence="1">
    <location>
        <begin position="560"/>
        <end position="601"/>
    </location>
</feature>
<feature type="compositionally biased region" description="Low complexity" evidence="1">
    <location>
        <begin position="567"/>
        <end position="601"/>
    </location>
</feature>
<gene>
    <name evidence="2" type="ORF">CEUSTIGMA_g6987.t1</name>
</gene>
<name>A0A250X907_9CHLO</name>
<reference evidence="2 3" key="1">
    <citation type="submission" date="2017-08" db="EMBL/GenBank/DDBJ databases">
        <title>Acidophilic green algal genome provides insights into adaptation to an acidic environment.</title>
        <authorList>
            <person name="Hirooka S."/>
            <person name="Hirose Y."/>
            <person name="Kanesaki Y."/>
            <person name="Higuchi S."/>
            <person name="Fujiwara T."/>
            <person name="Onuma R."/>
            <person name="Era A."/>
            <person name="Ohbayashi R."/>
            <person name="Uzuka A."/>
            <person name="Nozaki H."/>
            <person name="Yoshikawa H."/>
            <person name="Miyagishima S.Y."/>
        </authorList>
    </citation>
    <scope>NUCLEOTIDE SEQUENCE [LARGE SCALE GENOMIC DNA]</scope>
    <source>
        <strain evidence="2 3">NIES-2499</strain>
    </source>
</reference>
<feature type="compositionally biased region" description="Polar residues" evidence="1">
    <location>
        <begin position="151"/>
        <end position="160"/>
    </location>
</feature>
<evidence type="ECO:0000256" key="1">
    <source>
        <dbReference type="SAM" id="MobiDB-lite"/>
    </source>
</evidence>
<feature type="compositionally biased region" description="Basic and acidic residues" evidence="1">
    <location>
        <begin position="107"/>
        <end position="121"/>
    </location>
</feature>
<protein>
    <submittedName>
        <fullName evidence="2">Uncharacterized protein</fullName>
    </submittedName>
</protein>